<evidence type="ECO:0000313" key="3">
    <source>
        <dbReference type="EMBL" id="AXN93477.1"/>
    </source>
</evidence>
<dbReference type="OrthoDB" id="6099668at2759"/>
<organism evidence="3">
    <name type="scientific">Mizuhopecten yessoensis</name>
    <name type="common">Japanese scallop</name>
    <name type="synonym">Patinopecten yessoensis</name>
    <dbReference type="NCBI Taxonomy" id="6573"/>
    <lineage>
        <taxon>Eukaryota</taxon>
        <taxon>Metazoa</taxon>
        <taxon>Spiralia</taxon>
        <taxon>Lophotrochozoa</taxon>
        <taxon>Mollusca</taxon>
        <taxon>Bivalvia</taxon>
        <taxon>Autobranchia</taxon>
        <taxon>Pteriomorphia</taxon>
        <taxon>Pectinida</taxon>
        <taxon>Pectinoidea</taxon>
        <taxon>Pectinidae</taxon>
        <taxon>Mizuhopecten</taxon>
    </lineage>
</organism>
<keyword evidence="1" id="KW-0175">Coiled coil</keyword>
<sequence>MTNTYVWVCLTCMYTLPSLVLSTEEPQKQITPGARLVRSLDEARHDINGMTNTISSLDEELASKQKRTCNIGVNSHFCALADLDSKIRSREWLNSIYSPGKRSMGDTQKQEDDMDEVTRELKELLQKRINLAKLKELLRDAEQDIVQQRKRTCAVEVGGTCRTEWASSIADQYYYLLGPHSPGRRRRRSPIRLFRRKIATQKLFGKPVM</sequence>
<evidence type="ECO:0000256" key="1">
    <source>
        <dbReference type="SAM" id="Coils"/>
    </source>
</evidence>
<proteinExistence type="evidence at transcript level"/>
<feature type="coiled-coil region" evidence="1">
    <location>
        <begin position="107"/>
        <end position="151"/>
    </location>
</feature>
<reference evidence="3" key="1">
    <citation type="submission" date="2018-03" db="EMBL/GenBank/DDBJ databases">
        <title>Identification and characterization of neuropeptides by transcriptome and proteome analyses in a bivalve mollusc Patinopecten yessoensis.</title>
        <authorList>
            <person name="Zhang M."/>
            <person name="Wang Y."/>
            <person name="Li Y."/>
            <person name="Li W."/>
            <person name="Li R."/>
            <person name="Xie X."/>
            <person name="Wang S."/>
            <person name="Hu X."/>
            <person name="Zhang L."/>
            <person name="Bao Z."/>
        </authorList>
    </citation>
    <scope>NUCLEOTIDE SEQUENCE</scope>
    <source>
        <tissue evidence="3">Ganglion</tissue>
    </source>
</reference>
<evidence type="ECO:0000256" key="2">
    <source>
        <dbReference type="SAM" id="SignalP"/>
    </source>
</evidence>
<keyword evidence="2" id="KW-0732">Signal</keyword>
<dbReference type="KEGG" id="myi:110441776"/>
<dbReference type="GeneID" id="110441776"/>
<dbReference type="RefSeq" id="XP_021340702.1">
    <property type="nucleotide sequence ID" value="XM_021485027.1"/>
</dbReference>
<protein>
    <submittedName>
        <fullName evidence="3">Calcitonin 1</fullName>
    </submittedName>
</protein>
<feature type="coiled-coil region" evidence="1">
    <location>
        <begin position="40"/>
        <end position="67"/>
    </location>
</feature>
<accession>A0A346GAS4</accession>
<name>A0A346GAS4_MIZYE</name>
<dbReference type="AlphaFoldDB" id="A0A346GAS4"/>
<feature type="chain" id="PRO_5016981978" evidence="2">
    <location>
        <begin position="23"/>
        <end position="209"/>
    </location>
</feature>
<feature type="signal peptide" evidence="2">
    <location>
        <begin position="1"/>
        <end position="22"/>
    </location>
</feature>
<dbReference type="RefSeq" id="XP_021340701.1">
    <property type="nucleotide sequence ID" value="XM_021485026.1"/>
</dbReference>
<dbReference type="EMBL" id="MH045209">
    <property type="protein sequence ID" value="AXN93477.1"/>
    <property type="molecule type" value="mRNA"/>
</dbReference>